<feature type="transmembrane region" description="Helical" evidence="1">
    <location>
        <begin position="142"/>
        <end position="163"/>
    </location>
</feature>
<feature type="transmembrane region" description="Helical" evidence="1">
    <location>
        <begin position="59"/>
        <end position="76"/>
    </location>
</feature>
<sequence length="180" mass="19874">MAETSALRGWRGQLTFVLLALAIITLRLLPLNTVPPGPVVPPDLLLLITLVFVTRRPDYLPVTTIAVIFLLGDLLFQNPPGLEVALVIVLTEAMRRRAARLREAPFWIEWMTVTFGIVLLVFARRAVFALLSVPQPGLSAHLSQMVMTILCYPIAVGIMYFGFGLRRPAAGEVNAMGQRL</sequence>
<feature type="transmembrane region" description="Helical" evidence="1">
    <location>
        <begin position="12"/>
        <end position="29"/>
    </location>
</feature>
<proteinExistence type="predicted"/>
<dbReference type="RefSeq" id="WP_013383600.1">
    <property type="nucleotide sequence ID" value="NC_017384.1"/>
</dbReference>
<feature type="transmembrane region" description="Helical" evidence="1">
    <location>
        <begin position="104"/>
        <end position="122"/>
    </location>
</feature>
<keyword evidence="3" id="KW-1185">Reference proteome</keyword>
<name>F9Y9S1_KETVW</name>
<evidence type="ECO:0000256" key="1">
    <source>
        <dbReference type="SAM" id="Phobius"/>
    </source>
</evidence>
<dbReference type="Proteomes" id="UP000000692">
    <property type="component" value="Chromosome"/>
</dbReference>
<protein>
    <submittedName>
        <fullName evidence="2">MreD protein</fullName>
    </submittedName>
</protein>
<dbReference type="EMBL" id="CP002018">
    <property type="protein sequence ID" value="AEM40173.1"/>
    <property type="molecule type" value="Genomic_DNA"/>
</dbReference>
<accession>F9Y9S1</accession>
<gene>
    <name evidence="2" type="ordered locus">KVU_0334</name>
</gene>
<keyword evidence="1" id="KW-1133">Transmembrane helix</keyword>
<evidence type="ECO:0000313" key="2">
    <source>
        <dbReference type="EMBL" id="AEM40173.1"/>
    </source>
</evidence>
<evidence type="ECO:0000313" key="3">
    <source>
        <dbReference type="Proteomes" id="UP000000692"/>
    </source>
</evidence>
<organism evidence="2 3">
    <name type="scientific">Ketogulonicigenium vulgare (strain WSH-001)</name>
    <dbReference type="NCBI Taxonomy" id="759362"/>
    <lineage>
        <taxon>Bacteria</taxon>
        <taxon>Pseudomonadati</taxon>
        <taxon>Pseudomonadota</taxon>
        <taxon>Alphaproteobacteria</taxon>
        <taxon>Rhodobacterales</taxon>
        <taxon>Roseobacteraceae</taxon>
        <taxon>Ketogulonicigenium</taxon>
    </lineage>
</organism>
<reference evidence="2 3" key="1">
    <citation type="journal article" date="2011" name="J. Bacteriol.">
        <title>Complete genome sequence of the industrial strain Ketogulonicigenium vulgare WSH-001.</title>
        <authorList>
            <person name="Liu L."/>
            <person name="Li Y."/>
            <person name="Zhang J."/>
            <person name="Zhou Z."/>
            <person name="Liu J."/>
            <person name="Li X."/>
            <person name="Zhou J."/>
            <person name="Du G."/>
            <person name="Wang L."/>
            <person name="Chen J."/>
        </authorList>
    </citation>
    <scope>NUCLEOTIDE SEQUENCE [LARGE SCALE GENOMIC DNA]</scope>
    <source>
        <strain evidence="2 3">WSH-001</strain>
    </source>
</reference>
<dbReference type="AlphaFoldDB" id="F9Y9S1"/>
<keyword evidence="1" id="KW-0812">Transmembrane</keyword>
<dbReference type="KEGG" id="kvl:KVU_0334"/>
<dbReference type="eggNOG" id="ENOG5032RJQ">
    <property type="taxonomic scope" value="Bacteria"/>
</dbReference>
<dbReference type="HOGENOM" id="CLU_128751_0_0_5"/>
<dbReference type="OrthoDB" id="7629477at2"/>
<keyword evidence="1" id="KW-0472">Membrane</keyword>